<comment type="caution">
    <text evidence="5">The sequence shown here is derived from an EMBL/GenBank/DDBJ whole genome shotgun (WGS) entry which is preliminary data.</text>
</comment>
<dbReference type="RefSeq" id="WP_377239953.1">
    <property type="nucleotide sequence ID" value="NZ_JBHLXP010000001.1"/>
</dbReference>
<dbReference type="Gene3D" id="2.120.10.30">
    <property type="entry name" value="TolB, C-terminal domain"/>
    <property type="match status" value="2"/>
</dbReference>
<dbReference type="Pfam" id="PF07676">
    <property type="entry name" value="PD40"/>
    <property type="match status" value="1"/>
</dbReference>
<evidence type="ECO:0000259" key="4">
    <source>
        <dbReference type="PROSITE" id="PS51755"/>
    </source>
</evidence>
<sequence length="744" mass="83512">MNSTTDPTPSTPTSIRIGLVVLDPFCRTLCRDEQRLHIEPKIFNVLWLMVHSPNQQVSREQLIQGIWQQRVVSDSVIHRVFSQLRKQFAILDDSQDYIQTIAKVGYRLVAKIEPIVPSTENNHRSTLSHDSADRGADELEDAALAAVGRAGHADDSTRTSDGKAPLFRPFWQYPAILLGLAFFSAAGYWLMTGANGSAETASASFVQQFPLTSHQGSETHISTDRSGQVQLYLQQSQSNQAVLWRHQAGQHQQLLPALEGLRFAMLSPDGTQAVLVTQTELPSETCQVLLATLNSTPIGLKTLLTCASDGHFRMQWRADSRGFYFRQRVDKTQPYSTFYMDLISGQPQQISLPAAYVTNGDIAAAPSPDHRQLAIAHYKTVTQTELQFWRVPSYQRQYSHQVDLAVRQLHWLDPDHLLLVTDKNVYRYNIPTQTHQLVLAEKNYINSLAVSESRWFVGLSEQNTDILRVTLPQSCEAGERQAAIAAAIPVVQSSKMDLLPRISPDGHSLAFLSDRMGVFSMWLKPLAADGQDLKLSEAALPSLPAEQHFLRFSWAPDSEQIVYSQGDALYVQRIGHSMPELLLPASAKAYSANWAADGHSVIFGSTQSGDWQLWQYQPANQQLKQLTTDGGYNGYLIGNRLIFSKFNQPGLYQKLLDSAKEELLLVDFSVTNWLNWQIVGDQLYYFKAGFGVMRYHLVTGRQECVFPEGSGFVDQYSVQGSYLYFVNAHQVQGDIYWLAPPIRD</sequence>
<dbReference type="EMBL" id="JBHLXP010000001">
    <property type="protein sequence ID" value="MFC0047066.1"/>
    <property type="molecule type" value="Genomic_DNA"/>
</dbReference>
<dbReference type="PANTHER" id="PTHR36842">
    <property type="entry name" value="PROTEIN TOLB HOMOLOG"/>
    <property type="match status" value="1"/>
</dbReference>
<evidence type="ECO:0000256" key="3">
    <source>
        <dbReference type="PROSITE-ProRule" id="PRU01091"/>
    </source>
</evidence>
<dbReference type="SUPFAM" id="SSF46894">
    <property type="entry name" value="C-terminal effector domain of the bipartite response regulators"/>
    <property type="match status" value="1"/>
</dbReference>
<protein>
    <submittedName>
        <fullName evidence="5">Winged helix-turn-helix domain-containing protein</fullName>
    </submittedName>
</protein>
<feature type="DNA-binding region" description="OmpR/PhoB-type" evidence="3">
    <location>
        <begin position="12"/>
        <end position="110"/>
    </location>
</feature>
<name>A0ABV6B875_9GAMM</name>
<proteinExistence type="inferred from homology"/>
<dbReference type="PROSITE" id="PS51755">
    <property type="entry name" value="OMPR_PHOB"/>
    <property type="match status" value="1"/>
</dbReference>
<dbReference type="Proteomes" id="UP001589813">
    <property type="component" value="Unassembled WGS sequence"/>
</dbReference>
<keyword evidence="6" id="KW-1185">Reference proteome</keyword>
<dbReference type="SUPFAM" id="SSF82171">
    <property type="entry name" value="DPP6 N-terminal domain-like"/>
    <property type="match status" value="2"/>
</dbReference>
<dbReference type="InterPro" id="IPR011042">
    <property type="entry name" value="6-blade_b-propeller_TolB-like"/>
</dbReference>
<accession>A0ABV6B875</accession>
<dbReference type="CDD" id="cd00383">
    <property type="entry name" value="trans_reg_C"/>
    <property type="match status" value="1"/>
</dbReference>
<evidence type="ECO:0000313" key="6">
    <source>
        <dbReference type="Proteomes" id="UP001589813"/>
    </source>
</evidence>
<dbReference type="SMART" id="SM00862">
    <property type="entry name" value="Trans_reg_C"/>
    <property type="match status" value="1"/>
</dbReference>
<evidence type="ECO:0000313" key="5">
    <source>
        <dbReference type="EMBL" id="MFC0047066.1"/>
    </source>
</evidence>
<comment type="similarity">
    <text evidence="1">Belongs to the TolB family.</text>
</comment>
<dbReference type="Pfam" id="PF00486">
    <property type="entry name" value="Trans_reg_C"/>
    <property type="match status" value="1"/>
</dbReference>
<dbReference type="InterPro" id="IPR001867">
    <property type="entry name" value="OmpR/PhoB-type_DNA-bd"/>
</dbReference>
<dbReference type="InterPro" id="IPR016032">
    <property type="entry name" value="Sig_transdc_resp-reg_C-effctor"/>
</dbReference>
<evidence type="ECO:0000256" key="2">
    <source>
        <dbReference type="ARBA" id="ARBA00023125"/>
    </source>
</evidence>
<organism evidence="5 6">
    <name type="scientific">Rheinheimera tilapiae</name>
    <dbReference type="NCBI Taxonomy" id="875043"/>
    <lineage>
        <taxon>Bacteria</taxon>
        <taxon>Pseudomonadati</taxon>
        <taxon>Pseudomonadota</taxon>
        <taxon>Gammaproteobacteria</taxon>
        <taxon>Chromatiales</taxon>
        <taxon>Chromatiaceae</taxon>
        <taxon>Rheinheimera</taxon>
    </lineage>
</organism>
<dbReference type="InterPro" id="IPR036388">
    <property type="entry name" value="WH-like_DNA-bd_sf"/>
</dbReference>
<dbReference type="PANTHER" id="PTHR36842:SF1">
    <property type="entry name" value="PROTEIN TOLB"/>
    <property type="match status" value="1"/>
</dbReference>
<feature type="domain" description="OmpR/PhoB-type" evidence="4">
    <location>
        <begin position="12"/>
        <end position="110"/>
    </location>
</feature>
<keyword evidence="2 3" id="KW-0238">DNA-binding</keyword>
<dbReference type="Gene3D" id="1.10.10.10">
    <property type="entry name" value="Winged helix-like DNA-binding domain superfamily/Winged helix DNA-binding domain"/>
    <property type="match status" value="1"/>
</dbReference>
<dbReference type="InterPro" id="IPR011659">
    <property type="entry name" value="WD40"/>
</dbReference>
<evidence type="ECO:0000256" key="1">
    <source>
        <dbReference type="ARBA" id="ARBA00009820"/>
    </source>
</evidence>
<reference evidence="5 6" key="1">
    <citation type="submission" date="2024-09" db="EMBL/GenBank/DDBJ databases">
        <authorList>
            <person name="Sun Q."/>
            <person name="Mori K."/>
        </authorList>
    </citation>
    <scope>NUCLEOTIDE SEQUENCE [LARGE SCALE GENOMIC DNA]</scope>
    <source>
        <strain evidence="5 6">KCTC 23315</strain>
    </source>
</reference>
<gene>
    <name evidence="5" type="ORF">ACFFJP_02035</name>
</gene>